<dbReference type="InterPro" id="IPR009081">
    <property type="entry name" value="PP-bd_ACP"/>
</dbReference>
<dbReference type="FunFam" id="2.30.38.10:FF:000001">
    <property type="entry name" value="Non-ribosomal peptide synthetase PvdI"/>
    <property type="match status" value="1"/>
</dbReference>
<dbReference type="InterPro" id="IPR000873">
    <property type="entry name" value="AMP-dep_synth/lig_dom"/>
</dbReference>
<dbReference type="OrthoDB" id="9765680at2"/>
<dbReference type="SUPFAM" id="SSF52777">
    <property type="entry name" value="CoA-dependent acyltransferases"/>
    <property type="match status" value="2"/>
</dbReference>
<keyword evidence="10" id="KW-1185">Reference proteome</keyword>
<dbReference type="SMART" id="SM00823">
    <property type="entry name" value="PKS_PP"/>
    <property type="match status" value="2"/>
</dbReference>
<dbReference type="GO" id="GO:0043041">
    <property type="term" value="P:amino acid activation for nonribosomal peptide biosynthetic process"/>
    <property type="evidence" value="ECO:0007669"/>
    <property type="project" value="TreeGrafter"/>
</dbReference>
<sequence>MYKTGDLARWLPDGNIEFLGRIDQQVKIRGYRIELGEIEHQLLAHESIKEAAVIAREETGGDKTLSAYYVAARPLDAGELRTHAAANLPSYMVPSFFTELDHLPVTPNGKLDQKALPEPDRLSAAVEFVKPATETEKALASLWENVLGIDCVGAADDFFELGGHSLKAMMLVSRIHQELGTEVPLREVFHHPTIRELAIWIDTNGGISPYSEIKPAPHQKEYPVSPAQKRMYILQNLHPQASAYNIPAVFVIKGSLHHKRLEQAFCSLIIRHESLRTRFVLKDGEPVQQIEEKVPFTVSYTGGTEEEARRWADTFVQPFDLHLAPLFRAAVMTISPDRHLLAIDMHHIIADGVTMNIFISEFNAFYQGAELTPLRIQYKDFAVWQAARLKKESYLKHEAYWLTKLAGELPVLKLADKPRPELQDFTADHVDVIADGKLKKRLELLAKQNGATLYMVLLAAYQTFLSRCSGQNDIIVGSPIAGRPHADLEKIAGMFVNTLALRGSPEDGKTFLTFLEEIRNTVLEAFEHQEVPFEALVEKLGVRRDVNRNPVFDAMFTMQNIDKTEFVMEGLTLRPYQHKHSSAKFDVTLRVGEENGRLCFTWEYSSALFERKTIERWTKHWLKLLEQVTENPKLQIGKIDLLTKSEKYQLLHTFNDTKTDDYPKEKTICQLFEEQVSRRPDQTAAVFEDCKITYRELNNRANRLARLLRKKGVRPDDIVGLTAERSVEMMIGMIGILKAGGAYLPIDLNSPEERIGFMLEDSHAKLLLGTRDGKNIPFDGETILLDETEKKAGTEANLPPAAGPRHLAYVIYTSGSTGKPKGVLIEQRNVVNLIFGLNDRIYRHYPEKLRIALIAPVYFDASVQQIFASLLLGHTLVIASEAVRSDGQLLADFYKRQNIDISDGTPAHLQLLVGEKLLTNVKHFIIGGEALPGRLVSRMNEMYGTGKRPVMTNIYGPTECTVDATSYKVEHEKTVIPIGKPLPNYQAYIVNRYNKLNPVGVVGELCIGGEGLARGYLNRPELTEEKFTANPFIPGERMYRTGDLARWLPDGNIEYIGRSDHQVKIRGYRIELGEIENRMLEHKAVTEAVVIVRKDSGGDQVLCAYYVGDPAVKPEQLRSYVQAALPPYMVPQFLSQLHSMPLTANGKIARQTLPEPERVTPSGQYVPPATATEANLAALWREVLECERVGVHDHFFELGGHSLKAMRLTWRIKQEMNLNVPLQAIFQYPRIRQLAGHIASSNQLNFDQMKGHMVRLSENGTKNLYCFPGIGGVGYIFYQLSQAVPDWNCYGINFVESPDRIDEYVNHIKRVQPHGPYYFLAYSAGAALAYEVIKRLESGNGQVEQLILFDCKMESGKETYHQQKVTESAEEFVEQFIITQFLKENDIQDPAQAAYLRKEGLKSVLRYFQYYQEMVFEQPIHAEIHRIEADHEKWNDQDLEKMTTQRSFTYRGYGSHQEMLASPFVEQNAEILAGILNKVKSM</sequence>
<dbReference type="InterPro" id="IPR045851">
    <property type="entry name" value="AMP-bd_C_sf"/>
</dbReference>
<dbReference type="Gene3D" id="3.40.50.12780">
    <property type="entry name" value="N-terminal domain of ligase-like"/>
    <property type="match status" value="1"/>
</dbReference>
<reference evidence="7" key="2">
    <citation type="submission" date="2015-10" db="EMBL/GenBank/DDBJ databases">
        <authorList>
            <person name="Gilbert D.G."/>
        </authorList>
    </citation>
    <scope>NUCLEOTIDE SEQUENCE</scope>
    <source>
        <strain evidence="7">GO-13</strain>
    </source>
</reference>
<dbReference type="Pfam" id="PF00668">
    <property type="entry name" value="Condensation"/>
    <property type="match status" value="1"/>
</dbReference>
<evidence type="ECO:0000313" key="10">
    <source>
        <dbReference type="Proteomes" id="UP001341297"/>
    </source>
</evidence>
<dbReference type="CDD" id="cd19531">
    <property type="entry name" value="LCL_NRPS-like"/>
    <property type="match status" value="1"/>
</dbReference>
<dbReference type="GO" id="GO:0044550">
    <property type="term" value="P:secondary metabolite biosynthetic process"/>
    <property type="evidence" value="ECO:0007669"/>
    <property type="project" value="UniProtKB-ARBA"/>
</dbReference>
<name>A0A0T6BMV3_9BACI</name>
<evidence type="ECO:0000256" key="4">
    <source>
        <dbReference type="ARBA" id="ARBA00022553"/>
    </source>
</evidence>
<evidence type="ECO:0000256" key="2">
    <source>
        <dbReference type="ARBA" id="ARBA00006432"/>
    </source>
</evidence>
<dbReference type="FunFam" id="3.40.50.12780:FF:000012">
    <property type="entry name" value="Non-ribosomal peptide synthetase"/>
    <property type="match status" value="1"/>
</dbReference>
<dbReference type="SUPFAM" id="SSF56801">
    <property type="entry name" value="Acetyl-CoA synthetase-like"/>
    <property type="match status" value="2"/>
</dbReference>
<evidence type="ECO:0000259" key="6">
    <source>
        <dbReference type="PROSITE" id="PS50075"/>
    </source>
</evidence>
<keyword evidence="4" id="KW-0597">Phosphoprotein</keyword>
<comment type="cofactor">
    <cofactor evidence="1">
        <name>pantetheine 4'-phosphate</name>
        <dbReference type="ChEBI" id="CHEBI:47942"/>
    </cofactor>
</comment>
<keyword evidence="5" id="KW-0045">Antibiotic biosynthesis</keyword>
<dbReference type="Pfam" id="PF00550">
    <property type="entry name" value="PP-binding"/>
    <property type="match status" value="2"/>
</dbReference>
<dbReference type="InterPro" id="IPR036736">
    <property type="entry name" value="ACP-like_sf"/>
</dbReference>
<dbReference type="SUPFAM" id="SSF53474">
    <property type="entry name" value="alpha/beta-Hydrolases"/>
    <property type="match status" value="1"/>
</dbReference>
<dbReference type="Gene3D" id="1.10.287.490">
    <property type="entry name" value="Helix hairpin bin"/>
    <property type="match status" value="1"/>
</dbReference>
<comment type="caution">
    <text evidence="7">The sequence shown here is derived from an EMBL/GenBank/DDBJ whole genome shotgun (WGS) entry which is preliminary data.</text>
</comment>
<dbReference type="InterPro" id="IPR020806">
    <property type="entry name" value="PKS_PP-bd"/>
</dbReference>
<dbReference type="SUPFAM" id="SSF47336">
    <property type="entry name" value="ACP-like"/>
    <property type="match status" value="2"/>
</dbReference>
<dbReference type="PROSITE" id="PS00012">
    <property type="entry name" value="PHOSPHOPANTETHEINE"/>
    <property type="match status" value="2"/>
</dbReference>
<dbReference type="GO" id="GO:0008610">
    <property type="term" value="P:lipid biosynthetic process"/>
    <property type="evidence" value="ECO:0007669"/>
    <property type="project" value="UniProtKB-ARBA"/>
</dbReference>
<dbReference type="Gene3D" id="3.30.559.30">
    <property type="entry name" value="Nonribosomal peptide synthetase, condensation domain"/>
    <property type="match status" value="1"/>
</dbReference>
<dbReference type="FunFam" id="1.10.1200.10:FF:000005">
    <property type="entry name" value="Nonribosomal peptide synthetase 1"/>
    <property type="match status" value="2"/>
</dbReference>
<dbReference type="Pfam" id="PF00975">
    <property type="entry name" value="Thioesterase"/>
    <property type="match status" value="1"/>
</dbReference>
<reference evidence="8 10" key="3">
    <citation type="submission" date="2023-03" db="EMBL/GenBank/DDBJ databases">
        <title>Agriculturally important microbes genome sequencing.</title>
        <authorList>
            <person name="Dunlap C."/>
        </authorList>
    </citation>
    <scope>NUCLEOTIDE SEQUENCE [LARGE SCALE GENOMIC DNA]</scope>
    <source>
        <strain evidence="8 10">CBP-3203</strain>
    </source>
</reference>
<keyword evidence="3" id="KW-0596">Phosphopantetheine</keyword>
<dbReference type="InterPro" id="IPR023213">
    <property type="entry name" value="CAT-like_dom_sf"/>
</dbReference>
<dbReference type="FunFam" id="3.40.50.980:FF:000001">
    <property type="entry name" value="Non-ribosomal peptide synthetase"/>
    <property type="match status" value="1"/>
</dbReference>
<dbReference type="InterPro" id="IPR006162">
    <property type="entry name" value="Ppantetheine_attach_site"/>
</dbReference>
<evidence type="ECO:0000256" key="1">
    <source>
        <dbReference type="ARBA" id="ARBA00001957"/>
    </source>
</evidence>
<protein>
    <submittedName>
        <fullName evidence="8">Non-ribosomal peptide synthetase</fullName>
    </submittedName>
</protein>
<dbReference type="Gene3D" id="3.40.50.980">
    <property type="match status" value="2"/>
</dbReference>
<proteinExistence type="inferred from homology"/>
<gene>
    <name evidence="7" type="ORF">AB447_220770</name>
    <name evidence="8" type="ORF">P8828_17585</name>
</gene>
<organism evidence="7 9">
    <name type="scientific">Bacillus glycinifermentans</name>
    <dbReference type="NCBI Taxonomy" id="1664069"/>
    <lineage>
        <taxon>Bacteria</taxon>
        <taxon>Bacillati</taxon>
        <taxon>Bacillota</taxon>
        <taxon>Bacilli</taxon>
        <taxon>Bacillales</taxon>
        <taxon>Bacillaceae</taxon>
        <taxon>Bacillus</taxon>
    </lineage>
</organism>
<dbReference type="Proteomes" id="UP000036168">
    <property type="component" value="Unassembled WGS sequence"/>
</dbReference>
<evidence type="ECO:0000256" key="5">
    <source>
        <dbReference type="ARBA" id="ARBA00023194"/>
    </source>
</evidence>
<dbReference type="InterPro" id="IPR001242">
    <property type="entry name" value="Condensation_dom"/>
</dbReference>
<dbReference type="GO" id="GO:0017000">
    <property type="term" value="P:antibiotic biosynthetic process"/>
    <property type="evidence" value="ECO:0007669"/>
    <property type="project" value="UniProtKB-KW"/>
</dbReference>
<dbReference type="GO" id="GO:0031177">
    <property type="term" value="F:phosphopantetheine binding"/>
    <property type="evidence" value="ECO:0007669"/>
    <property type="project" value="InterPro"/>
</dbReference>
<evidence type="ECO:0000313" key="7">
    <source>
        <dbReference type="EMBL" id="KRT92968.1"/>
    </source>
</evidence>
<accession>A0A0T6BMV3</accession>
<dbReference type="PANTHER" id="PTHR45527">
    <property type="entry name" value="NONRIBOSOMAL PEPTIDE SYNTHETASE"/>
    <property type="match status" value="1"/>
</dbReference>
<feature type="domain" description="Carrier" evidence="6">
    <location>
        <begin position="130"/>
        <end position="205"/>
    </location>
</feature>
<dbReference type="InterPro" id="IPR020845">
    <property type="entry name" value="AMP-binding_CS"/>
</dbReference>
<dbReference type="FunFam" id="3.30.300.30:FF:000010">
    <property type="entry name" value="Enterobactin synthetase component F"/>
    <property type="match status" value="2"/>
</dbReference>
<dbReference type="EMBL" id="JARRTL010000019">
    <property type="protein sequence ID" value="MEC0486597.1"/>
    <property type="molecule type" value="Genomic_DNA"/>
</dbReference>
<dbReference type="InterPro" id="IPR042099">
    <property type="entry name" value="ANL_N_sf"/>
</dbReference>
<dbReference type="NCBIfam" id="TIGR01733">
    <property type="entry name" value="AA-adenyl-dom"/>
    <property type="match status" value="1"/>
</dbReference>
<dbReference type="PANTHER" id="PTHR45527:SF1">
    <property type="entry name" value="FATTY ACID SYNTHASE"/>
    <property type="match status" value="1"/>
</dbReference>
<dbReference type="PROSITE" id="PS00455">
    <property type="entry name" value="AMP_BINDING"/>
    <property type="match status" value="1"/>
</dbReference>
<dbReference type="InterPro" id="IPR010071">
    <property type="entry name" value="AA_adenyl_dom"/>
</dbReference>
<dbReference type="InterPro" id="IPR001031">
    <property type="entry name" value="Thioesterase"/>
</dbReference>
<dbReference type="InterPro" id="IPR029058">
    <property type="entry name" value="AB_hydrolase_fold"/>
</dbReference>
<dbReference type="Pfam" id="PF13193">
    <property type="entry name" value="AMP-binding_C"/>
    <property type="match status" value="2"/>
</dbReference>
<dbReference type="EMBL" id="LECW02000024">
    <property type="protein sequence ID" value="KRT92968.1"/>
    <property type="molecule type" value="Genomic_DNA"/>
</dbReference>
<dbReference type="Gene3D" id="2.30.38.10">
    <property type="entry name" value="Luciferase, Domain 3"/>
    <property type="match status" value="1"/>
</dbReference>
<reference evidence="7 9" key="1">
    <citation type="journal article" date="2015" name="Int. J. Syst. Evol. Microbiol.">
        <title>Bacillus glycinifermentans sp. nov., isolated from fermented soybean paste.</title>
        <authorList>
            <person name="Kim S.J."/>
            <person name="Dunlap C.A."/>
            <person name="Kwon S.W."/>
            <person name="Rooney A.P."/>
        </authorList>
    </citation>
    <scope>NUCLEOTIDE SEQUENCE [LARGE SCALE GENOMIC DNA]</scope>
    <source>
        <strain evidence="7 9">GO-13</strain>
    </source>
</reference>
<dbReference type="Gene3D" id="3.30.559.10">
    <property type="entry name" value="Chloramphenicol acetyltransferase-like domain"/>
    <property type="match status" value="1"/>
</dbReference>
<feature type="domain" description="Carrier" evidence="6">
    <location>
        <begin position="1167"/>
        <end position="1242"/>
    </location>
</feature>
<dbReference type="GO" id="GO:0005829">
    <property type="term" value="C:cytosol"/>
    <property type="evidence" value="ECO:0007669"/>
    <property type="project" value="TreeGrafter"/>
</dbReference>
<comment type="similarity">
    <text evidence="2">Belongs to the ATP-dependent AMP-binding enzyme family.</text>
</comment>
<evidence type="ECO:0000256" key="3">
    <source>
        <dbReference type="ARBA" id="ARBA00022450"/>
    </source>
</evidence>
<evidence type="ECO:0000313" key="8">
    <source>
        <dbReference type="EMBL" id="MEC0486597.1"/>
    </source>
</evidence>
<dbReference type="Gene3D" id="3.30.300.30">
    <property type="match status" value="2"/>
</dbReference>
<evidence type="ECO:0000313" key="9">
    <source>
        <dbReference type="Proteomes" id="UP000036168"/>
    </source>
</evidence>
<dbReference type="GO" id="GO:0003824">
    <property type="term" value="F:catalytic activity"/>
    <property type="evidence" value="ECO:0007669"/>
    <property type="project" value="InterPro"/>
</dbReference>
<dbReference type="Proteomes" id="UP001341297">
    <property type="component" value="Unassembled WGS sequence"/>
</dbReference>
<dbReference type="PROSITE" id="PS50075">
    <property type="entry name" value="CARRIER"/>
    <property type="match status" value="2"/>
</dbReference>
<dbReference type="Gene3D" id="1.10.1200.10">
    <property type="entry name" value="ACP-like"/>
    <property type="match status" value="2"/>
</dbReference>
<dbReference type="RefSeq" id="WP_057957638.1">
    <property type="nucleotide sequence ID" value="NZ_CP023481.1"/>
</dbReference>
<dbReference type="Pfam" id="PF00501">
    <property type="entry name" value="AMP-binding"/>
    <property type="match status" value="1"/>
</dbReference>
<dbReference type="InterPro" id="IPR025110">
    <property type="entry name" value="AMP-bd_C"/>
</dbReference>
<dbReference type="Gene3D" id="3.40.50.1820">
    <property type="entry name" value="alpha/beta hydrolase"/>
    <property type="match status" value="1"/>
</dbReference>